<dbReference type="InterPro" id="IPR005162">
    <property type="entry name" value="Retrotrans_gag_dom"/>
</dbReference>
<dbReference type="Pfam" id="PF03732">
    <property type="entry name" value="Retrotrans_gag"/>
    <property type="match status" value="1"/>
</dbReference>
<evidence type="ECO:0000259" key="2">
    <source>
        <dbReference type="Pfam" id="PF03732"/>
    </source>
</evidence>
<feature type="region of interest" description="Disordered" evidence="1">
    <location>
        <begin position="28"/>
        <end position="54"/>
    </location>
</feature>
<accession>A0AAD8SD47</accession>
<dbReference type="Proteomes" id="UP001231189">
    <property type="component" value="Unassembled WGS sequence"/>
</dbReference>
<name>A0AAD8SD47_LOLMU</name>
<proteinExistence type="predicted"/>
<gene>
    <name evidence="3" type="ORF">QYE76_067705</name>
</gene>
<evidence type="ECO:0000256" key="1">
    <source>
        <dbReference type="SAM" id="MobiDB-lite"/>
    </source>
</evidence>
<evidence type="ECO:0000313" key="4">
    <source>
        <dbReference type="Proteomes" id="UP001231189"/>
    </source>
</evidence>
<feature type="domain" description="Retrotransposon gag" evidence="2">
    <location>
        <begin position="229"/>
        <end position="327"/>
    </location>
</feature>
<dbReference type="AlphaFoldDB" id="A0AAD8SD47"/>
<dbReference type="PANTHER" id="PTHR35046">
    <property type="entry name" value="ZINC KNUCKLE (CCHC-TYPE) FAMILY PROTEIN"/>
    <property type="match status" value="1"/>
</dbReference>
<keyword evidence="4" id="KW-1185">Reference proteome</keyword>
<comment type="caution">
    <text evidence="3">The sequence shown here is derived from an EMBL/GenBank/DDBJ whole genome shotgun (WGS) entry which is preliminary data.</text>
</comment>
<evidence type="ECO:0000313" key="3">
    <source>
        <dbReference type="EMBL" id="KAK1649900.1"/>
    </source>
</evidence>
<dbReference type="EMBL" id="JAUUTY010000004">
    <property type="protein sequence ID" value="KAK1649900.1"/>
    <property type="molecule type" value="Genomic_DNA"/>
</dbReference>
<reference evidence="3" key="1">
    <citation type="submission" date="2023-07" db="EMBL/GenBank/DDBJ databases">
        <title>A chromosome-level genome assembly of Lolium multiflorum.</title>
        <authorList>
            <person name="Chen Y."/>
            <person name="Copetti D."/>
            <person name="Kolliker R."/>
            <person name="Studer B."/>
        </authorList>
    </citation>
    <scope>NUCLEOTIDE SEQUENCE</scope>
    <source>
        <strain evidence="3">02402/16</strain>
        <tissue evidence="3">Leaf</tissue>
    </source>
</reference>
<dbReference type="PANTHER" id="PTHR35046:SF9">
    <property type="entry name" value="RNA-DIRECTED DNA POLYMERASE"/>
    <property type="match status" value="1"/>
</dbReference>
<sequence>MENYSLLMGAAAVMKMAVEMAAVSMEKPSGALPRSGGSEQRSCPPDLGPRWRRPGSDAKIVNQENKNSADIMTWREYEALRNEMRREFRTQDDELRGSVQEISQKLDATNETVTKMQDQMTDIQRSLQVLTIAVDNLTQQQQPEEEDPELQDEAHGVGRGVGRGNCGRGFVELGARHVPPQQQDNGLGKPKFSIPKFEGGADVEEYLTWEMKIEKLWRLHDYTEDRKVKLASSEFDGYALRWWDGVTRARQEDNELPVLTWREMKAIMQARFVPTNYLRTIYDKLTLLRQGVKIVDVYFMEMEMLMQRGRVRESLEMTMQCFLHGLNWLKKRKLKVVLRELGATRLGRPIYGADAIFALRTLFYSV</sequence>
<feature type="region of interest" description="Disordered" evidence="1">
    <location>
        <begin position="139"/>
        <end position="161"/>
    </location>
</feature>
<organism evidence="3 4">
    <name type="scientific">Lolium multiflorum</name>
    <name type="common">Italian ryegrass</name>
    <name type="synonym">Lolium perenne subsp. multiflorum</name>
    <dbReference type="NCBI Taxonomy" id="4521"/>
    <lineage>
        <taxon>Eukaryota</taxon>
        <taxon>Viridiplantae</taxon>
        <taxon>Streptophyta</taxon>
        <taxon>Embryophyta</taxon>
        <taxon>Tracheophyta</taxon>
        <taxon>Spermatophyta</taxon>
        <taxon>Magnoliopsida</taxon>
        <taxon>Liliopsida</taxon>
        <taxon>Poales</taxon>
        <taxon>Poaceae</taxon>
        <taxon>BOP clade</taxon>
        <taxon>Pooideae</taxon>
        <taxon>Poodae</taxon>
        <taxon>Poeae</taxon>
        <taxon>Poeae Chloroplast Group 2 (Poeae type)</taxon>
        <taxon>Loliodinae</taxon>
        <taxon>Loliinae</taxon>
        <taxon>Lolium</taxon>
    </lineage>
</organism>
<protein>
    <recommendedName>
        <fullName evidence="2">Retrotransposon gag domain-containing protein</fullName>
    </recommendedName>
</protein>